<dbReference type="Proteomes" id="UP000255168">
    <property type="component" value="Plasmid II"/>
</dbReference>
<keyword evidence="5" id="KW-1185">Reference proteome</keyword>
<dbReference type="Proteomes" id="UP000256710">
    <property type="component" value="Unassembled WGS sequence"/>
</dbReference>
<dbReference type="InterPro" id="IPR025391">
    <property type="entry name" value="DUF4123"/>
</dbReference>
<dbReference type="Pfam" id="PF13503">
    <property type="entry name" value="DUF4123"/>
    <property type="match status" value="1"/>
</dbReference>
<gene>
    <name evidence="2" type="ORF">CBM2605_B100181</name>
    <name evidence="3" type="ORF">CBM2607_MP20782</name>
</gene>
<evidence type="ECO:0000313" key="3">
    <source>
        <dbReference type="EMBL" id="SPD60130.1"/>
    </source>
</evidence>
<dbReference type="AlphaFoldDB" id="A0A375HTQ9"/>
<dbReference type="EMBL" id="LT984807">
    <property type="protein sequence ID" value="SPD60130.1"/>
    <property type="molecule type" value="Genomic_DNA"/>
</dbReference>
<evidence type="ECO:0000259" key="1">
    <source>
        <dbReference type="Pfam" id="PF13503"/>
    </source>
</evidence>
<keyword evidence="3" id="KW-0614">Plasmid</keyword>
<name>A0A375HTQ9_9BURK</name>
<geneLocation type="plasmid" evidence="3">
    <name>II</name>
</geneLocation>
<evidence type="ECO:0000313" key="5">
    <source>
        <dbReference type="Proteomes" id="UP000256710"/>
    </source>
</evidence>
<sequence length="358" mass="39248">MLSDLALPGTPLYLQTLALARMFAEHCQASAGLDGERKSDEAPVAWLLLDSWQDNPVGEAFALDFAEHAEARVAVPDPFFEGRAGSAPCLVPLPPAMQCAIPGSFAEAKAQQWLASHLAMAWLASRQRMVRQPLCGVLVSRAPGHAVAAHLLRLGFQMRGKEEPARLFRYHDPRVMQRVWKHLSAAQQSAWMGPIDNWWSLEQPWEPWDPDELIEGIPTATAAPAWQHVSKPQAVRAAAGMLFSRLLDDEQWSWADASPVASKVWQRLAADEVDVALQPDGITMSSMVAQGIGAGLAGACLEAFVRESWLARTGSVPLNWDQPGLRERLAGILQRLKSDPEASFAGLLHESVLERNIP</sequence>
<proteinExistence type="predicted"/>
<dbReference type="RefSeq" id="WP_081610766.1">
    <property type="nucleotide sequence ID" value="NZ_AQUR01000103.1"/>
</dbReference>
<reference evidence="4 5" key="1">
    <citation type="submission" date="2018-01" db="EMBL/GenBank/DDBJ databases">
        <authorList>
            <person name="Clerissi C."/>
        </authorList>
    </citation>
    <scope>NUCLEOTIDE SEQUENCE [LARGE SCALE GENOMIC DNA]</scope>
    <source>
        <strain evidence="2">Cupriavidus taiwanensis STM 6082</strain>
        <strain evidence="3">Cupriavidus taiwanensis STM 6160</strain>
        <plasmid evidence="4">ii</plasmid>
        <plasmid evidence="3">II</plasmid>
    </source>
</reference>
<protein>
    <recommendedName>
        <fullName evidence="1">DUF4123 domain-containing protein</fullName>
    </recommendedName>
</protein>
<dbReference type="EMBL" id="OFTC01000033">
    <property type="protein sequence ID" value="SOZ38230.1"/>
    <property type="molecule type" value="Genomic_DNA"/>
</dbReference>
<evidence type="ECO:0000313" key="4">
    <source>
        <dbReference type="Proteomes" id="UP000255168"/>
    </source>
</evidence>
<evidence type="ECO:0000313" key="2">
    <source>
        <dbReference type="EMBL" id="SOZ38230.1"/>
    </source>
</evidence>
<organism evidence="3 4">
    <name type="scientific">Cupriavidus neocaledonicus</name>
    <dbReference type="NCBI Taxonomy" id="1040979"/>
    <lineage>
        <taxon>Bacteria</taxon>
        <taxon>Pseudomonadati</taxon>
        <taxon>Pseudomonadota</taxon>
        <taxon>Betaproteobacteria</taxon>
        <taxon>Burkholderiales</taxon>
        <taxon>Burkholderiaceae</taxon>
        <taxon>Cupriavidus</taxon>
    </lineage>
</organism>
<geneLocation type="plasmid" evidence="4">
    <name>ii</name>
</geneLocation>
<accession>A0A375HTQ9</accession>
<feature type="domain" description="DUF4123" evidence="1">
    <location>
        <begin position="46"/>
        <end position="189"/>
    </location>
</feature>